<dbReference type="InterPro" id="IPR036812">
    <property type="entry name" value="NAD(P)_OxRdtase_dom_sf"/>
</dbReference>
<dbReference type="PANTHER" id="PTHR43827">
    <property type="entry name" value="2,5-DIKETO-D-GLUCONIC ACID REDUCTASE"/>
    <property type="match status" value="1"/>
</dbReference>
<feature type="site" description="Lowers pKa of active site Tyr" evidence="6">
    <location>
        <position position="76"/>
    </location>
</feature>
<keyword evidence="3" id="KW-0560">Oxidoreductase</keyword>
<reference evidence="8 9" key="1">
    <citation type="journal article" date="2019" name="Emerg. Microbes Infect.">
        <title>Comprehensive subspecies identification of 175 nontuberculous mycobacteria species based on 7547 genomic profiles.</title>
        <authorList>
            <person name="Matsumoto Y."/>
            <person name="Kinjo T."/>
            <person name="Motooka D."/>
            <person name="Nabeya D."/>
            <person name="Jung N."/>
            <person name="Uechi K."/>
            <person name="Horii T."/>
            <person name="Iida T."/>
            <person name="Fujita J."/>
            <person name="Nakamura S."/>
        </authorList>
    </citation>
    <scope>NUCLEOTIDE SEQUENCE [LARGE SCALE GENOMIC DNA]</scope>
    <source>
        <strain evidence="8 9">JCM 30396</strain>
    </source>
</reference>
<dbReference type="EMBL" id="AP022596">
    <property type="protein sequence ID" value="BBY65430.1"/>
    <property type="molecule type" value="Genomic_DNA"/>
</dbReference>
<dbReference type="Pfam" id="PF00248">
    <property type="entry name" value="Aldo_ket_red"/>
    <property type="match status" value="1"/>
</dbReference>
<name>A0A7I7T8Y3_9MYCO</name>
<dbReference type="InterPro" id="IPR020471">
    <property type="entry name" value="AKR"/>
</dbReference>
<dbReference type="AlphaFoldDB" id="A0A7I7T8Y3"/>
<evidence type="ECO:0000256" key="2">
    <source>
        <dbReference type="ARBA" id="ARBA00022857"/>
    </source>
</evidence>
<evidence type="ECO:0000313" key="9">
    <source>
        <dbReference type="Proteomes" id="UP000467148"/>
    </source>
</evidence>
<keyword evidence="9" id="KW-1185">Reference proteome</keyword>
<feature type="domain" description="NADP-dependent oxidoreductase" evidence="7">
    <location>
        <begin position="24"/>
        <end position="263"/>
    </location>
</feature>
<organism evidence="8 9">
    <name type="scientific">Mycolicibacterium helvum</name>
    <dbReference type="NCBI Taxonomy" id="1534349"/>
    <lineage>
        <taxon>Bacteria</taxon>
        <taxon>Bacillati</taxon>
        <taxon>Actinomycetota</taxon>
        <taxon>Actinomycetes</taxon>
        <taxon>Mycobacteriales</taxon>
        <taxon>Mycobacteriaceae</taxon>
        <taxon>Mycolicibacterium</taxon>
    </lineage>
</organism>
<sequence>MSTIPNLTLNDGTSIPQLGFGVFQIAPDETAAAVRTALEIGYRHIDTAEMYQNEKGVGDGIRDSGIDRGEVYITSKLNNGFHRPDDARRAFDGTIEALGFDYVDLFLIHWPLPTLYDGDFVSTWKTLEEFKKDGRARSIGVSNFGIHHLEQLARDTEIVPAVNQIEVHPYFANDELRGYGIDHSILTEAWSPIAQGAVLGDPVIGAIAERLGKSPAQVVLRWHIERGDIVFPKSVTPQRIKENTEIFDFELSDTDIDAITALDKGEAGRRGPNPDVFDWIPK</sequence>
<evidence type="ECO:0000256" key="4">
    <source>
        <dbReference type="PIRSR" id="PIRSR000097-1"/>
    </source>
</evidence>
<evidence type="ECO:0000259" key="7">
    <source>
        <dbReference type="Pfam" id="PF00248"/>
    </source>
</evidence>
<evidence type="ECO:0000256" key="6">
    <source>
        <dbReference type="PIRSR" id="PIRSR000097-3"/>
    </source>
</evidence>
<gene>
    <name evidence="8" type="ORF">MHEL_36730</name>
</gene>
<dbReference type="PROSITE" id="PS00798">
    <property type="entry name" value="ALDOKETO_REDUCTASE_1"/>
    <property type="match status" value="1"/>
</dbReference>
<evidence type="ECO:0000313" key="8">
    <source>
        <dbReference type="EMBL" id="BBY65430.1"/>
    </source>
</evidence>
<dbReference type="RefSeq" id="WP_163749516.1">
    <property type="nucleotide sequence ID" value="NZ_AP022596.1"/>
</dbReference>
<accession>A0A7I7T8Y3</accession>
<feature type="binding site" evidence="5">
    <location>
        <position position="109"/>
    </location>
    <ligand>
        <name>substrate</name>
    </ligand>
</feature>
<proteinExistence type="inferred from homology"/>
<dbReference type="PRINTS" id="PR00069">
    <property type="entry name" value="ALDKETRDTASE"/>
</dbReference>
<evidence type="ECO:0000256" key="5">
    <source>
        <dbReference type="PIRSR" id="PIRSR000097-2"/>
    </source>
</evidence>
<dbReference type="SUPFAM" id="SSF51430">
    <property type="entry name" value="NAD(P)-linked oxidoreductase"/>
    <property type="match status" value="1"/>
</dbReference>
<keyword evidence="2" id="KW-0521">NADP</keyword>
<dbReference type="GO" id="GO:0016616">
    <property type="term" value="F:oxidoreductase activity, acting on the CH-OH group of donors, NAD or NADP as acceptor"/>
    <property type="evidence" value="ECO:0007669"/>
    <property type="project" value="UniProtKB-ARBA"/>
</dbReference>
<dbReference type="Proteomes" id="UP000467148">
    <property type="component" value="Chromosome"/>
</dbReference>
<dbReference type="Gene3D" id="3.20.20.100">
    <property type="entry name" value="NADP-dependent oxidoreductase domain"/>
    <property type="match status" value="1"/>
</dbReference>
<evidence type="ECO:0000256" key="3">
    <source>
        <dbReference type="ARBA" id="ARBA00023002"/>
    </source>
</evidence>
<dbReference type="KEGG" id="mhev:MHEL_36730"/>
<dbReference type="FunFam" id="3.20.20.100:FF:000015">
    <property type="entry name" value="Oxidoreductase, aldo/keto reductase family"/>
    <property type="match status" value="1"/>
</dbReference>
<dbReference type="PROSITE" id="PS00062">
    <property type="entry name" value="ALDOKETO_REDUCTASE_2"/>
    <property type="match status" value="1"/>
</dbReference>
<dbReference type="PANTHER" id="PTHR43827:SF3">
    <property type="entry name" value="NADP-DEPENDENT OXIDOREDUCTASE DOMAIN-CONTAINING PROTEIN"/>
    <property type="match status" value="1"/>
</dbReference>
<evidence type="ECO:0000256" key="1">
    <source>
        <dbReference type="ARBA" id="ARBA00007905"/>
    </source>
</evidence>
<comment type="similarity">
    <text evidence="1">Belongs to the aldo/keto reductase family.</text>
</comment>
<dbReference type="InterPro" id="IPR018170">
    <property type="entry name" value="Aldo/ket_reductase_CS"/>
</dbReference>
<dbReference type="PIRSF" id="PIRSF000097">
    <property type="entry name" value="AKR"/>
    <property type="match status" value="1"/>
</dbReference>
<dbReference type="InterPro" id="IPR023210">
    <property type="entry name" value="NADP_OxRdtase_dom"/>
</dbReference>
<feature type="active site" description="Proton donor" evidence="4">
    <location>
        <position position="51"/>
    </location>
</feature>
<protein>
    <submittedName>
        <fullName evidence="8">Oxidoreductase</fullName>
    </submittedName>
</protein>